<evidence type="ECO:0000256" key="1">
    <source>
        <dbReference type="SAM" id="MobiDB-lite"/>
    </source>
</evidence>
<feature type="region of interest" description="Disordered" evidence="1">
    <location>
        <begin position="245"/>
        <end position="311"/>
    </location>
</feature>
<dbReference type="AlphaFoldDB" id="F8PQZ7"/>
<proteinExistence type="predicted"/>
<dbReference type="EMBL" id="GL945477">
    <property type="protein sequence ID" value="EGO01654.1"/>
    <property type="molecule type" value="Genomic_DNA"/>
</dbReference>
<accession>F8PQZ7</accession>
<feature type="region of interest" description="Disordered" evidence="1">
    <location>
        <begin position="131"/>
        <end position="163"/>
    </location>
</feature>
<evidence type="ECO:0000313" key="2">
    <source>
        <dbReference type="EMBL" id="EGO01654.1"/>
    </source>
</evidence>
<evidence type="ECO:0000313" key="3">
    <source>
        <dbReference type="Proteomes" id="UP000008063"/>
    </source>
</evidence>
<protein>
    <submittedName>
        <fullName evidence="2">Uncharacterized protein</fullName>
    </submittedName>
</protein>
<dbReference type="HOGENOM" id="CLU_090413_0_0_1"/>
<organism evidence="3">
    <name type="scientific">Serpula lacrymans var. lacrymans (strain S7.3)</name>
    <name type="common">Dry rot fungus</name>
    <dbReference type="NCBI Taxonomy" id="936435"/>
    <lineage>
        <taxon>Eukaryota</taxon>
        <taxon>Fungi</taxon>
        <taxon>Dikarya</taxon>
        <taxon>Basidiomycota</taxon>
        <taxon>Agaricomycotina</taxon>
        <taxon>Agaricomycetes</taxon>
        <taxon>Agaricomycetidae</taxon>
        <taxon>Boletales</taxon>
        <taxon>Coniophorineae</taxon>
        <taxon>Serpulaceae</taxon>
        <taxon>Serpula</taxon>
    </lineage>
</organism>
<keyword evidence="3" id="KW-1185">Reference proteome</keyword>
<feature type="compositionally biased region" description="Low complexity" evidence="1">
    <location>
        <begin position="245"/>
        <end position="261"/>
    </location>
</feature>
<sequence length="311" mass="34956">MSQTTPVDQQPPQFPPYLTEPPVITEAQWAHRLALTREQTNVVDATELMSDRRAYFYLFHQSNIDCLYATYPLDTFHCWQQSFLIANELHTVTVSLALLVDELTRDNNSALNRIPGTTLEEELREWRERSGQGFPTIRGPEGVRRREEPSRPMRIPHLPSPRFVIPTRSHGTHLSRTSPPSLSTTTSTSISPIIARSCSTRARSTIPNTFLYNRLNNPRSQRSRRIAGHIDSYVTNDARLLTSSSLNPLLPANTPSPTSPTALPPLTMPTAPQAGTPHPFGPHSPSTAHRPEEDPDIDQQHISGWKVVKEQ</sequence>
<dbReference type="Proteomes" id="UP000008063">
    <property type="component" value="Unassembled WGS sequence"/>
</dbReference>
<dbReference type="InParanoid" id="F8PQZ7"/>
<name>F8PQZ7_SERL3</name>
<reference evidence="3" key="1">
    <citation type="journal article" date="2011" name="Science">
        <title>The plant cell wall-decomposing machinery underlies the functional diversity of forest fungi.</title>
        <authorList>
            <person name="Eastwood D.C."/>
            <person name="Floudas D."/>
            <person name="Binder M."/>
            <person name="Majcherczyk A."/>
            <person name="Schneider P."/>
            <person name="Aerts A."/>
            <person name="Asiegbu F.O."/>
            <person name="Baker S.E."/>
            <person name="Barry K."/>
            <person name="Bendiksby M."/>
            <person name="Blumentritt M."/>
            <person name="Coutinho P.M."/>
            <person name="Cullen D."/>
            <person name="de Vries R.P."/>
            <person name="Gathman A."/>
            <person name="Goodell B."/>
            <person name="Henrissat B."/>
            <person name="Ihrmark K."/>
            <person name="Kauserud H."/>
            <person name="Kohler A."/>
            <person name="LaButti K."/>
            <person name="Lapidus A."/>
            <person name="Lavin J.L."/>
            <person name="Lee Y.-H."/>
            <person name="Lindquist E."/>
            <person name="Lilly W."/>
            <person name="Lucas S."/>
            <person name="Morin E."/>
            <person name="Murat C."/>
            <person name="Oguiza J.A."/>
            <person name="Park J."/>
            <person name="Pisabarro A.G."/>
            <person name="Riley R."/>
            <person name="Rosling A."/>
            <person name="Salamov A."/>
            <person name="Schmidt O."/>
            <person name="Schmutz J."/>
            <person name="Skrede I."/>
            <person name="Stenlid J."/>
            <person name="Wiebenga A."/>
            <person name="Xie X."/>
            <person name="Kuees U."/>
            <person name="Hibbett D.S."/>
            <person name="Hoffmeister D."/>
            <person name="Hoegberg N."/>
            <person name="Martin F."/>
            <person name="Grigoriev I.V."/>
            <person name="Watkinson S.C."/>
        </authorList>
    </citation>
    <scope>NUCLEOTIDE SEQUENCE [LARGE SCALE GENOMIC DNA]</scope>
    <source>
        <strain evidence="3">strain S7.3</strain>
    </source>
</reference>
<gene>
    <name evidence="2" type="ORF">SERLA73DRAFT_70823</name>
</gene>
<feature type="compositionally biased region" description="Basic and acidic residues" evidence="1">
    <location>
        <begin position="141"/>
        <end position="151"/>
    </location>
</feature>